<feature type="transmembrane region" description="Helical" evidence="9">
    <location>
        <begin position="118"/>
        <end position="137"/>
    </location>
</feature>
<evidence type="ECO:0000256" key="2">
    <source>
        <dbReference type="ARBA" id="ARBA00012438"/>
    </source>
</evidence>
<evidence type="ECO:0000256" key="9">
    <source>
        <dbReference type="SAM" id="Phobius"/>
    </source>
</evidence>
<dbReference type="PANTHER" id="PTHR24421">
    <property type="entry name" value="NITRATE/NITRITE SENSOR PROTEIN NARX-RELATED"/>
    <property type="match status" value="1"/>
</dbReference>
<keyword evidence="7" id="KW-0067">ATP-binding</keyword>
<keyword evidence="3" id="KW-0597">Phosphoprotein</keyword>
<dbReference type="Pfam" id="PF07730">
    <property type="entry name" value="HisKA_3"/>
    <property type="match status" value="1"/>
</dbReference>
<reference evidence="11 12" key="1">
    <citation type="submission" date="2020-08" db="EMBL/GenBank/DDBJ databases">
        <title>Genomic Encyclopedia of Archaeal and Bacterial Type Strains, Phase II (KMG-II): from individual species to whole genera.</title>
        <authorList>
            <person name="Goeker M."/>
        </authorList>
    </citation>
    <scope>NUCLEOTIDE SEQUENCE [LARGE SCALE GENOMIC DNA]</scope>
    <source>
        <strain evidence="11 12">DSM 23288</strain>
    </source>
</reference>
<dbReference type="InterPro" id="IPR036890">
    <property type="entry name" value="HATPase_C_sf"/>
</dbReference>
<feature type="transmembrane region" description="Helical" evidence="9">
    <location>
        <begin position="207"/>
        <end position="229"/>
    </location>
</feature>
<evidence type="ECO:0000256" key="3">
    <source>
        <dbReference type="ARBA" id="ARBA00022553"/>
    </source>
</evidence>
<evidence type="ECO:0000313" key="12">
    <source>
        <dbReference type="Proteomes" id="UP000585272"/>
    </source>
</evidence>
<keyword evidence="9" id="KW-0812">Transmembrane</keyword>
<dbReference type="Gene3D" id="3.30.565.10">
    <property type="entry name" value="Histidine kinase-like ATPase, C-terminal domain"/>
    <property type="match status" value="1"/>
</dbReference>
<keyword evidence="9" id="KW-1133">Transmembrane helix</keyword>
<dbReference type="EC" id="2.7.13.3" evidence="2"/>
<proteinExistence type="predicted"/>
<dbReference type="PANTHER" id="PTHR24421:SF10">
    <property type="entry name" value="NITRATE_NITRITE SENSOR PROTEIN NARQ"/>
    <property type="match status" value="1"/>
</dbReference>
<accession>A0A840ILK7</accession>
<keyword evidence="5" id="KW-0547">Nucleotide-binding</keyword>
<dbReference type="SUPFAM" id="SSF55874">
    <property type="entry name" value="ATPase domain of HSP90 chaperone/DNA topoisomerase II/histidine kinase"/>
    <property type="match status" value="1"/>
</dbReference>
<keyword evidence="8" id="KW-0902">Two-component regulatory system</keyword>
<keyword evidence="9" id="KW-0472">Membrane</keyword>
<dbReference type="GO" id="GO:0016020">
    <property type="term" value="C:membrane"/>
    <property type="evidence" value="ECO:0007669"/>
    <property type="project" value="InterPro"/>
</dbReference>
<dbReference type="GO" id="GO:0005524">
    <property type="term" value="F:ATP binding"/>
    <property type="evidence" value="ECO:0007669"/>
    <property type="project" value="UniProtKB-KW"/>
</dbReference>
<feature type="domain" description="Histidine kinase/HSP90-like ATPase" evidence="10">
    <location>
        <begin position="496"/>
        <end position="590"/>
    </location>
</feature>
<comment type="caution">
    <text evidence="11">The sequence shown here is derived from an EMBL/GenBank/DDBJ whole genome shotgun (WGS) entry which is preliminary data.</text>
</comment>
<evidence type="ECO:0000313" key="11">
    <source>
        <dbReference type="EMBL" id="MBB4664780.1"/>
    </source>
</evidence>
<evidence type="ECO:0000256" key="7">
    <source>
        <dbReference type="ARBA" id="ARBA00022840"/>
    </source>
</evidence>
<name>A0A840ILK7_9ACTN</name>
<feature type="transmembrane region" description="Helical" evidence="9">
    <location>
        <begin position="59"/>
        <end position="77"/>
    </location>
</feature>
<feature type="transmembrane region" description="Helical" evidence="9">
    <location>
        <begin position="241"/>
        <end position="261"/>
    </location>
</feature>
<feature type="transmembrane region" description="Helical" evidence="9">
    <location>
        <begin position="34"/>
        <end position="52"/>
    </location>
</feature>
<dbReference type="InterPro" id="IPR011712">
    <property type="entry name" value="Sig_transdc_His_kin_sub3_dim/P"/>
</dbReference>
<keyword evidence="12" id="KW-1185">Reference proteome</keyword>
<evidence type="ECO:0000259" key="10">
    <source>
        <dbReference type="SMART" id="SM00387"/>
    </source>
</evidence>
<feature type="transmembrane region" description="Helical" evidence="9">
    <location>
        <begin position="178"/>
        <end position="195"/>
    </location>
</feature>
<dbReference type="Gene3D" id="1.20.5.1930">
    <property type="match status" value="1"/>
</dbReference>
<protein>
    <recommendedName>
        <fullName evidence="2">histidine kinase</fullName>
        <ecNumber evidence="2">2.7.13.3</ecNumber>
    </recommendedName>
</protein>
<dbReference type="Pfam" id="PF02518">
    <property type="entry name" value="HATPase_c"/>
    <property type="match status" value="1"/>
</dbReference>
<keyword evidence="6 11" id="KW-0418">Kinase</keyword>
<comment type="catalytic activity">
    <reaction evidence="1">
        <text>ATP + protein L-histidine = ADP + protein N-phospho-L-histidine.</text>
        <dbReference type="EC" id="2.7.13.3"/>
    </reaction>
</comment>
<dbReference type="AlphaFoldDB" id="A0A840ILK7"/>
<evidence type="ECO:0000256" key="4">
    <source>
        <dbReference type="ARBA" id="ARBA00022679"/>
    </source>
</evidence>
<dbReference type="Proteomes" id="UP000585272">
    <property type="component" value="Unassembled WGS sequence"/>
</dbReference>
<sequence>MLWLGACITVALTAGAAAVPLLAPAARSPDVNAVVLGLVVAVPAGIGLLALARSPDDRFARLLLITAFGASAVALAGTTASLPYSIGRVAIWLVELPFAYLVLSFPSGRLAGPWERRAFAALVAMALALWLATALAVPEYPLPSAWALCGLDCPQNAFQLTASEPAVIESVVKPVRELLVVGLWFWIVAILAVRAHRAGPLLRRGLIPLAVTAALRNVALLSWFVVRAIDPSATETLQVVGWLYMLSLPLIAVGVGTGLLLRRLYAAIALERFVIGLPPHPSAVQARATLAHTIDDPTLRILHRSAETGGWLDEEGAPAPAPDAARPGVTMIEVDGAAVAAILHDETLAQDRVLLRAAGRFSHTVVENDRLVGRLRTSLRDLSQSRARTAMVADETRRRIERDLHDGAQQRLVALRIRLTAAAERLAGSRPESAAALRALGDDVEQTLDELRDLAHGIYPAALTDRGLVPALTGAALAAPLAVSVRATGSRRYRPEIESAVYFACMEALQNSVKHADGATRVEISLTLGGVLAFEVRDDGAGFAVDGTNGTGGAGLANLHDRLAAVGGEVRVESTLSAGTRVAGTVPVDGRGDAPAVDGA</sequence>
<evidence type="ECO:0000256" key="6">
    <source>
        <dbReference type="ARBA" id="ARBA00022777"/>
    </source>
</evidence>
<dbReference type="GO" id="GO:0046983">
    <property type="term" value="F:protein dimerization activity"/>
    <property type="evidence" value="ECO:0007669"/>
    <property type="project" value="InterPro"/>
</dbReference>
<dbReference type="RefSeq" id="WP_183345111.1">
    <property type="nucleotide sequence ID" value="NZ_JACHNU010000008.1"/>
</dbReference>
<evidence type="ECO:0000256" key="5">
    <source>
        <dbReference type="ARBA" id="ARBA00022741"/>
    </source>
</evidence>
<keyword evidence="4" id="KW-0808">Transferase</keyword>
<dbReference type="InterPro" id="IPR050482">
    <property type="entry name" value="Sensor_HK_TwoCompSys"/>
</dbReference>
<dbReference type="CDD" id="cd16917">
    <property type="entry name" value="HATPase_UhpB-NarQ-NarX-like"/>
    <property type="match status" value="1"/>
</dbReference>
<evidence type="ECO:0000256" key="1">
    <source>
        <dbReference type="ARBA" id="ARBA00000085"/>
    </source>
</evidence>
<feature type="transmembrane region" description="Helical" evidence="9">
    <location>
        <begin position="89"/>
        <end position="106"/>
    </location>
</feature>
<organism evidence="11 12">
    <name type="scientific">Conexibacter arvalis</name>
    <dbReference type="NCBI Taxonomy" id="912552"/>
    <lineage>
        <taxon>Bacteria</taxon>
        <taxon>Bacillati</taxon>
        <taxon>Actinomycetota</taxon>
        <taxon>Thermoleophilia</taxon>
        <taxon>Solirubrobacterales</taxon>
        <taxon>Conexibacteraceae</taxon>
        <taxon>Conexibacter</taxon>
    </lineage>
</organism>
<dbReference type="SMART" id="SM00387">
    <property type="entry name" value="HATPase_c"/>
    <property type="match status" value="1"/>
</dbReference>
<gene>
    <name evidence="11" type="ORF">BDZ31_004395</name>
</gene>
<dbReference type="InterPro" id="IPR003594">
    <property type="entry name" value="HATPase_dom"/>
</dbReference>
<dbReference type="EMBL" id="JACHNU010000008">
    <property type="protein sequence ID" value="MBB4664780.1"/>
    <property type="molecule type" value="Genomic_DNA"/>
</dbReference>
<dbReference type="GO" id="GO:0000155">
    <property type="term" value="F:phosphorelay sensor kinase activity"/>
    <property type="evidence" value="ECO:0007669"/>
    <property type="project" value="InterPro"/>
</dbReference>
<evidence type="ECO:0000256" key="8">
    <source>
        <dbReference type="ARBA" id="ARBA00023012"/>
    </source>
</evidence>